<proteinExistence type="inferred from homology"/>
<dbReference type="PANTHER" id="PTHR14453:SF107">
    <property type="entry name" value="POLY [ADP-RIBOSE] POLYMERASE"/>
    <property type="match status" value="1"/>
</dbReference>
<organism evidence="11 12">
    <name type="scientific">Betta splendens</name>
    <name type="common">Siamese fighting fish</name>
    <dbReference type="NCBI Taxonomy" id="158456"/>
    <lineage>
        <taxon>Eukaryota</taxon>
        <taxon>Metazoa</taxon>
        <taxon>Chordata</taxon>
        <taxon>Craniata</taxon>
        <taxon>Vertebrata</taxon>
        <taxon>Euteleostomi</taxon>
        <taxon>Actinopterygii</taxon>
        <taxon>Neopterygii</taxon>
        <taxon>Teleostei</taxon>
        <taxon>Neoteleostei</taxon>
        <taxon>Acanthomorphata</taxon>
        <taxon>Anabantaria</taxon>
        <taxon>Anabantiformes</taxon>
        <taxon>Anabantoidei</taxon>
        <taxon>Osphronemidae</taxon>
        <taxon>Betta</taxon>
    </lineage>
</organism>
<dbReference type="PROSITE" id="PS51059">
    <property type="entry name" value="PARP_CATALYTIC"/>
    <property type="match status" value="1"/>
</dbReference>
<keyword evidence="3 7" id="KW-0808">Transferase</keyword>
<dbReference type="GO" id="GO:0003950">
    <property type="term" value="F:NAD+ poly-ADP-ribosyltransferase activity"/>
    <property type="evidence" value="ECO:0007669"/>
    <property type="project" value="UniProtKB-UniRule"/>
</dbReference>
<evidence type="ECO:0000259" key="9">
    <source>
        <dbReference type="PROSITE" id="PS51059"/>
    </source>
</evidence>
<dbReference type="InterPro" id="IPR057051">
    <property type="entry name" value="PARP14_RPM_1"/>
</dbReference>
<dbReference type="Pfam" id="PF00644">
    <property type="entry name" value="PARP"/>
    <property type="match status" value="1"/>
</dbReference>
<keyword evidence="4 7" id="KW-0520">NAD</keyword>
<evidence type="ECO:0000256" key="3">
    <source>
        <dbReference type="ARBA" id="ARBA00022679"/>
    </source>
</evidence>
<dbReference type="Gene3D" id="3.30.70.330">
    <property type="match status" value="1"/>
</dbReference>
<evidence type="ECO:0000313" key="12">
    <source>
        <dbReference type="RefSeq" id="XP_028997185.1"/>
    </source>
</evidence>
<dbReference type="InterPro" id="IPR052056">
    <property type="entry name" value="Mono-ARTD/PARP"/>
</dbReference>
<dbReference type="GO" id="GO:0003714">
    <property type="term" value="F:transcription corepressor activity"/>
    <property type="evidence" value="ECO:0007669"/>
    <property type="project" value="TreeGrafter"/>
</dbReference>
<dbReference type="InterPro" id="IPR012677">
    <property type="entry name" value="Nucleotide-bd_a/b_plait_sf"/>
</dbReference>
<dbReference type="GO" id="GO:1990404">
    <property type="term" value="F:NAD+-protein mono-ADP-ribosyltransferase activity"/>
    <property type="evidence" value="ECO:0007669"/>
    <property type="project" value="TreeGrafter"/>
</dbReference>
<evidence type="ECO:0000259" key="10">
    <source>
        <dbReference type="PROSITE" id="PS51154"/>
    </source>
</evidence>
<evidence type="ECO:0000256" key="6">
    <source>
        <dbReference type="ARBA" id="ARBA00024347"/>
    </source>
</evidence>
<dbReference type="GO" id="GO:0005634">
    <property type="term" value="C:nucleus"/>
    <property type="evidence" value="ECO:0007669"/>
    <property type="project" value="UniProtKB-SubCell"/>
</dbReference>
<dbReference type="InParanoid" id="A0A6P7LSE9"/>
<dbReference type="InterPro" id="IPR043472">
    <property type="entry name" value="Macro_dom-like"/>
</dbReference>
<dbReference type="FunFam" id="3.90.228.10:FF:000008">
    <property type="entry name" value="Poly [ADP-ribose] polymerase"/>
    <property type="match status" value="1"/>
</dbReference>
<dbReference type="InterPro" id="IPR002589">
    <property type="entry name" value="Macro_dom"/>
</dbReference>
<dbReference type="GO" id="GO:0070212">
    <property type="term" value="P:protein poly-ADP-ribosylation"/>
    <property type="evidence" value="ECO:0007669"/>
    <property type="project" value="TreeGrafter"/>
</dbReference>
<protein>
    <recommendedName>
        <fullName evidence="7">Poly [ADP-ribose] polymerase</fullName>
        <shortName evidence="7">PARP</shortName>
        <ecNumber evidence="7">2.4.2.-</ecNumber>
    </recommendedName>
</protein>
<evidence type="ECO:0000259" key="8">
    <source>
        <dbReference type="PROSITE" id="PS50918"/>
    </source>
</evidence>
<dbReference type="InterPro" id="IPR012317">
    <property type="entry name" value="Poly(ADP-ribose)pol_cat_dom"/>
</dbReference>
<dbReference type="GO" id="GO:0005737">
    <property type="term" value="C:cytoplasm"/>
    <property type="evidence" value="ECO:0007669"/>
    <property type="project" value="TreeGrafter"/>
</dbReference>
<dbReference type="Gene3D" id="3.90.228.10">
    <property type="match status" value="1"/>
</dbReference>
<feature type="domain" description="PARP catalytic" evidence="9">
    <location>
        <begin position="957"/>
        <end position="1153"/>
    </location>
</feature>
<evidence type="ECO:0000313" key="11">
    <source>
        <dbReference type="Proteomes" id="UP000515150"/>
    </source>
</evidence>
<evidence type="ECO:0000256" key="7">
    <source>
        <dbReference type="RuleBase" id="RU362114"/>
    </source>
</evidence>
<dbReference type="InterPro" id="IPR004170">
    <property type="entry name" value="WWE_dom"/>
</dbReference>
<dbReference type="AlphaFoldDB" id="A0A6P7LSE9"/>
<evidence type="ECO:0000256" key="2">
    <source>
        <dbReference type="ARBA" id="ARBA00022676"/>
    </source>
</evidence>
<keyword evidence="2 7" id="KW-0328">Glycosyltransferase</keyword>
<reference evidence="12" key="1">
    <citation type="submission" date="2025-08" db="UniProtKB">
        <authorList>
            <consortium name="RefSeq"/>
        </authorList>
    </citation>
    <scope>IDENTIFICATION</scope>
</reference>
<dbReference type="PROSITE" id="PS51154">
    <property type="entry name" value="MACRO"/>
    <property type="match status" value="1"/>
</dbReference>
<dbReference type="Proteomes" id="UP000515150">
    <property type="component" value="Chromosome 2"/>
</dbReference>
<accession>A0A6P7LSE9</accession>
<dbReference type="SUPFAM" id="SSF52949">
    <property type="entry name" value="Macro domain-like"/>
    <property type="match status" value="1"/>
</dbReference>
<dbReference type="GeneID" id="114849673"/>
<comment type="subcellular location">
    <subcellularLocation>
        <location evidence="1">Nucleus</location>
    </subcellularLocation>
</comment>
<sequence length="1153" mass="129738">MDEFQHPLFFEATDLTDRDKDRIRRYFMANWESGGGECGMIEMTEDNTCKICFKKIEVQENVLRRTIHTISLPSGDLQLTVSRTSSPQTPNWRTAEIISKTNINNLRMIFKIDIYLMYYLRDNPKAYKPLEKQLSAIGCSVELDFNQEEAVVRGDIEKGPGRGFGAAEKWEIQVDRVFSGNSNNYIRHNVLDPKQIRVLEQDPSFNSDNIRVYRETGCYIIVGDAGAVKDMVANLEKRVPIQKNIPVVKKKFEMVKEEFVKVIHATYPEVKILIVNSMIILEGLSKEVQSGATQLDELMKQVKEKRLNLPTELLTFIRSSGVISKIQARFLQCLMSSVSLEVVSDLVLFSLSSDALDEAEAAIIRDLIVDTVELQGAAAVPPDVDRVKEILTKAKNRANCRELRVESIFSPGTSRTAVTKVQLIGYRENVNKLKEILHDYQMNHVRTQEMMDLSPDLVDCFDKVLGLLEVKQTEVTLKASKTPHAHVLVSGPHCRVQEAQRNLRTSLASLKSDTLVLDGSGAQRFFQAEGRTNMELVETACKVIIREGKCVLSPNVTRRPRSTSSSRTISCRSLQMPRTKVEIKLGSLEDQKVNVLVVPMLNKNLTSTKIGKCLCSKAGDMIKFDFILAAAYHTLQPGDVMQVDAPPSLGCSKIFFIECLPWDGVRGQSEQALASGLKRCLDLCVQQGCSSVAVPVIGPGLVLKYPLREAVEVLTETIRQFQLSASSGSLSTIHVVIKPGYANAEECYNDVDNLLGLNMTQRGQDLSVLFTSSTNQQSVFHFLGFTTQNVDTAMTKLKDLYQAQCSRQTLTQEQLEGLTQDDIEDLKQLVETQGLYMQRDQSGQGILTVSGSNDGVSQVMQMVNGFQKNSLIREIRIRDEDELYPRVAWCILGHNGNWERLPKTANYDLENNDASGEIMDARGNSWSVNLQVLEATRRQTGQKTNLKRLENCPDFILPLYWDNMRTTETMKVVVLHPFSAEYQTVKKAFVRTVTKSIIKIERVQNFHQRRAYEALKKQMSDKTKLENGGEKLLYHGTSQDKRNSIMKTGFNRSFAGQNATSYGHGTYFAVDASYSANPTYSKPAADGSQSMFVARVLTGTYTVGRSNMKVPPPRNNQQPDDRYDSLVDNIYNPSMYVVFHDSQAYPDYLITFK</sequence>
<dbReference type="KEGG" id="bspl:114849673"/>
<dbReference type="EC" id="2.4.2.-" evidence="7"/>
<keyword evidence="5" id="KW-0539">Nucleus</keyword>
<dbReference type="SUPFAM" id="SSF56399">
    <property type="entry name" value="ADP-ribosylation"/>
    <property type="match status" value="1"/>
</dbReference>
<name>A0A6P7LSE9_BETSP</name>
<comment type="similarity">
    <text evidence="6">Belongs to the ARTD/PARP family.</text>
</comment>
<dbReference type="RefSeq" id="XP_028997185.1">
    <property type="nucleotide sequence ID" value="XM_029141352.3"/>
</dbReference>
<evidence type="ECO:0000256" key="4">
    <source>
        <dbReference type="ARBA" id="ARBA00023027"/>
    </source>
</evidence>
<evidence type="ECO:0000256" key="1">
    <source>
        <dbReference type="ARBA" id="ARBA00004123"/>
    </source>
</evidence>
<dbReference type="Pfam" id="PF23222">
    <property type="entry name" value="RRM_PARP14_1"/>
    <property type="match status" value="1"/>
</dbReference>
<dbReference type="Gene3D" id="3.40.220.10">
    <property type="entry name" value="Leucine Aminopeptidase, subunit E, domain 1"/>
    <property type="match status" value="1"/>
</dbReference>
<dbReference type="CDD" id="cd01439">
    <property type="entry name" value="TCCD_inducible_PARP_like"/>
    <property type="match status" value="1"/>
</dbReference>
<dbReference type="Pfam" id="PF01661">
    <property type="entry name" value="Macro"/>
    <property type="match status" value="1"/>
</dbReference>
<evidence type="ECO:0000256" key="5">
    <source>
        <dbReference type="ARBA" id="ARBA00023242"/>
    </source>
</evidence>
<feature type="domain" description="Macro" evidence="10">
    <location>
        <begin position="568"/>
        <end position="734"/>
    </location>
</feature>
<dbReference type="OrthoDB" id="6133115at2759"/>
<dbReference type="PANTHER" id="PTHR14453">
    <property type="entry name" value="PARP/ZINC FINGER CCCH TYPE DOMAIN CONTAINING PROTEIN"/>
    <property type="match status" value="1"/>
</dbReference>
<gene>
    <name evidence="12" type="primary">LOC114849673</name>
</gene>
<keyword evidence="11" id="KW-1185">Reference proteome</keyword>
<dbReference type="PROSITE" id="PS50918">
    <property type="entry name" value="WWE"/>
    <property type="match status" value="1"/>
</dbReference>
<dbReference type="GO" id="GO:0010629">
    <property type="term" value="P:negative regulation of gene expression"/>
    <property type="evidence" value="ECO:0007669"/>
    <property type="project" value="TreeGrafter"/>
</dbReference>
<feature type="domain" description="WWE" evidence="8">
    <location>
        <begin position="874"/>
        <end position="948"/>
    </location>
</feature>